<keyword evidence="3" id="KW-0456">Lyase</keyword>
<dbReference type="SUPFAM" id="SSF55073">
    <property type="entry name" value="Nucleotide cyclase"/>
    <property type="match status" value="2"/>
</dbReference>
<accession>A0A151JMG3</accession>
<dbReference type="InterPro" id="IPR027417">
    <property type="entry name" value="P-loop_NTPase"/>
</dbReference>
<dbReference type="InterPro" id="IPR001054">
    <property type="entry name" value="A/G_cyclase"/>
</dbReference>
<evidence type="ECO:0000256" key="2">
    <source>
        <dbReference type="ARBA" id="ARBA00022840"/>
    </source>
</evidence>
<dbReference type="GO" id="GO:0009190">
    <property type="term" value="P:cyclic nucleotide biosynthetic process"/>
    <property type="evidence" value="ECO:0007669"/>
    <property type="project" value="InterPro"/>
</dbReference>
<dbReference type="SUPFAM" id="SSF52540">
    <property type="entry name" value="P-loop containing nucleoside triphosphate hydrolases"/>
    <property type="match status" value="1"/>
</dbReference>
<feature type="domain" description="Guanylate cyclase" evidence="4">
    <location>
        <begin position="50"/>
        <end position="185"/>
    </location>
</feature>
<protein>
    <submittedName>
        <fullName evidence="5">Adenylate cyclase type 10</fullName>
    </submittedName>
</protein>
<evidence type="ECO:0000313" key="5">
    <source>
        <dbReference type="EMBL" id="KYN26915.1"/>
    </source>
</evidence>
<keyword evidence="6" id="KW-1185">Reference proteome</keyword>
<feature type="non-terminal residue" evidence="5">
    <location>
        <position position="1"/>
    </location>
</feature>
<proteinExistence type="predicted"/>
<dbReference type="PROSITE" id="PS50125">
    <property type="entry name" value="GUANYLATE_CYCLASE_2"/>
    <property type="match status" value="2"/>
</dbReference>
<keyword evidence="2" id="KW-0067">ATP-binding</keyword>
<dbReference type="EMBL" id="KQ978966">
    <property type="protein sequence ID" value="KYN26915.1"/>
    <property type="molecule type" value="Genomic_DNA"/>
</dbReference>
<evidence type="ECO:0000256" key="1">
    <source>
        <dbReference type="ARBA" id="ARBA00022741"/>
    </source>
</evidence>
<dbReference type="CDD" id="cd07302">
    <property type="entry name" value="CHD"/>
    <property type="match status" value="1"/>
</dbReference>
<dbReference type="InterPro" id="IPR029787">
    <property type="entry name" value="Nucleotide_cyclase"/>
</dbReference>
<dbReference type="Gene3D" id="3.30.70.1230">
    <property type="entry name" value="Nucleotide cyclase"/>
    <property type="match status" value="2"/>
</dbReference>
<dbReference type="Proteomes" id="UP000078492">
    <property type="component" value="Unassembled WGS sequence"/>
</dbReference>
<gene>
    <name evidence="5" type="ORF">ALC57_03730</name>
</gene>
<reference evidence="5 6" key="1">
    <citation type="submission" date="2015-09" db="EMBL/GenBank/DDBJ databases">
        <title>Trachymyrmex cornetzi WGS genome.</title>
        <authorList>
            <person name="Nygaard S."/>
            <person name="Hu H."/>
            <person name="Boomsma J."/>
            <person name="Zhang G."/>
        </authorList>
    </citation>
    <scope>NUCLEOTIDE SEQUENCE [LARGE SCALE GENOMIC DNA]</scope>
    <source>
        <strain evidence="5">Tcor2-1</strain>
        <tissue evidence="5">Whole body</tissue>
    </source>
</reference>
<evidence type="ECO:0000313" key="6">
    <source>
        <dbReference type="Proteomes" id="UP000078492"/>
    </source>
</evidence>
<keyword evidence="1" id="KW-0547">Nucleotide-binding</keyword>
<dbReference type="PANTHER" id="PTHR16305">
    <property type="entry name" value="TESTICULAR SOLUBLE ADENYLYL CYCLASE"/>
    <property type="match status" value="1"/>
</dbReference>
<name>A0A151JMG3_9HYME</name>
<dbReference type="GO" id="GO:0004016">
    <property type="term" value="F:adenylate cyclase activity"/>
    <property type="evidence" value="ECO:0007669"/>
    <property type="project" value="TreeGrafter"/>
</dbReference>
<dbReference type="GO" id="GO:0005524">
    <property type="term" value="F:ATP binding"/>
    <property type="evidence" value="ECO:0007669"/>
    <property type="project" value="UniProtKB-KW"/>
</dbReference>
<dbReference type="GO" id="GO:0035556">
    <property type="term" value="P:intracellular signal transduction"/>
    <property type="evidence" value="ECO:0007669"/>
    <property type="project" value="InterPro"/>
</dbReference>
<evidence type="ECO:0000259" key="4">
    <source>
        <dbReference type="PROSITE" id="PS50125"/>
    </source>
</evidence>
<dbReference type="PANTHER" id="PTHR16305:SF28">
    <property type="entry name" value="GUANYLATE CYCLASE DOMAIN-CONTAINING PROTEIN"/>
    <property type="match status" value="1"/>
</dbReference>
<dbReference type="FunFam" id="3.30.70.1230:FF:000017">
    <property type="entry name" value="Adenylate cyclase type 10"/>
    <property type="match status" value="1"/>
</dbReference>
<organism evidence="5 6">
    <name type="scientific">Trachymyrmex cornetzi</name>
    <dbReference type="NCBI Taxonomy" id="471704"/>
    <lineage>
        <taxon>Eukaryota</taxon>
        <taxon>Metazoa</taxon>
        <taxon>Ecdysozoa</taxon>
        <taxon>Arthropoda</taxon>
        <taxon>Hexapoda</taxon>
        <taxon>Insecta</taxon>
        <taxon>Pterygota</taxon>
        <taxon>Neoptera</taxon>
        <taxon>Endopterygota</taxon>
        <taxon>Hymenoptera</taxon>
        <taxon>Apocrita</taxon>
        <taxon>Aculeata</taxon>
        <taxon>Formicoidea</taxon>
        <taxon>Formicidae</taxon>
        <taxon>Myrmicinae</taxon>
        <taxon>Trachymyrmex</taxon>
    </lineage>
</organism>
<sequence>NMSRNINTLVTENRSSRARLEQHTKIFASMCPDEILDYYDNYETREYDTTLMLGDVSDLTEKYTKTGVGGPSKLSETLNSYIGAMVQEILSHNGDVVKFSGDAFIVMWKLQEGMLMRDIATEAMQTACIIQKHFGTYTTDVGVSLRANVIISLTVKLAIASGITYFTSIGDPETMSYYVITGKPVWDVKFAEGLCRGGDILVAPSSWQWANPSDYVYEKLPNGIHTLIIACSAMWYQSRPHDIHDDDRNTEHDRNFLDSLHNAKAPNSSTLTNWTGTQTEYLEEVDYSLRPKVIKAAKEGLKDSLRSYMLRPVIRSVEMDEPLEYLTEMRQVVILFINIITTVMDNKELISLVNVAYKLVYGVVCEMNGCVNKTSLFDKDLIFLCIFGLRGDKHVLESQIGLRCASRVRQNLLAIKNVQSVTIAVTTGMTYCGVVGHVLRREYTVIGMSVNKAARLMVAYNNKVICDRESFLHSRLEARHFILQEPRHMKGITNVGPVYEFQEQIKFTMPVLIRKKYPLLGRQEEIKIFRQMLSNLITRFTRDVTTQHLQLEHNMLIIKGEPRIGKTRLLNEITQNIPANIPRNYISLVMSDAKVDCKTFFLVFFLTQTSYSLIHLIFSIPLGFSVVTTPREREEILMSRLGPIRKPEFLCALNQPFNVHFMMNSQYTALSRKQKHNVLRKFLLKLMKNCFKELWVIIIDDTQHSDNDSMKLFRTMIEQNTVFFILSFGRMFNSDYEIYSDISERARIIELGCIDKWYHAALACQFLDASGISPELERLIQEKSFGNPGWIESYLLSLTQSGSLVTMHISKTIAEEMGYVLPPIYMLKRFDAEDIFPNNEEERSDKWKMYRTSYRNGSISSMMLQTIIHKTEMPIYDETIAVYKFTEGFVPEEGDAEMTMDAMILKIFDSLTPLDQMLLKCASVLGEIINRNMLQYLMEDKSTREIGLAVKKLFEIRIFGCARGDFTMSSRPLVFGRNRNIREPILETQIACECVNLMIPEELTDLPRYTSCGLMYFKMSMFRETTYRSLTENQKVELHSKALKYLRQHTKRCMACGEIQFARLLGKTAAQKIKRTKLIVDINEIHQLEETTYTVKEETENDMQEVAERTPIYLNIFQKFRKPTKIFSNVDFASCQCHLILMTVYAQILEHCQGIGKQDIILTAILEFVEICLANNNVPQAHRLLNDAETLTQQIVEFNEEKSIFLFYLTAKIQTFQGKCHLESGLISEASKKLKEAMISLGYHFPQRKFAIGLKSTTQLELLRWRLICPKRWNIDTADELTINYIEQLANCLALMFVVFKYLYEILRLNIIVINLKGTKYMKKHARLAAIWSLNAALDASNDFLTLCTSFTNMMIIAHVYQTKSIVPYLEKEALSICAKKGDLLELQELKVIAELYAGIFFSRWLRGEINKAIRIGFITMRMAQTMDSVFLKLLILPRLVHLLMISCRHSEVVTLLRKLEFVSRNVLDKSSRTWYYAMCADVQLDTGLALLSFQNCDKYYNQEGETIISLHDPEAERRYFTSMWLWCIRTQQWEATKVWSSRNVTAESIMDEHKVAATITALKKLEGLLILYVREITNRNINALQTFTEIKHEFRHIKSMIKIVKIAVPRYMLMKAYYYMIQLQKSAAIKMLQKTKKLCIKVDNRMIYAWANHCQQDWLGAISFIHKDLWIERTKELHDEWDEVNANDSKMIPYTFPLPKYML</sequence>
<dbReference type="GO" id="GO:0005737">
    <property type="term" value="C:cytoplasm"/>
    <property type="evidence" value="ECO:0007669"/>
    <property type="project" value="TreeGrafter"/>
</dbReference>
<feature type="domain" description="Guanylate cyclase" evidence="4">
    <location>
        <begin position="420"/>
        <end position="457"/>
    </location>
</feature>
<evidence type="ECO:0000256" key="3">
    <source>
        <dbReference type="ARBA" id="ARBA00023239"/>
    </source>
</evidence>
<dbReference type="STRING" id="471704.A0A151JMG3"/>